<dbReference type="PROSITE" id="PS00330">
    <property type="entry name" value="HEMOLYSIN_CALCIUM"/>
    <property type="match status" value="5"/>
</dbReference>
<dbReference type="InterPro" id="IPR050557">
    <property type="entry name" value="RTX_toxin/Mannuronan_C5-epim"/>
</dbReference>
<dbReference type="SUPFAM" id="SSF51120">
    <property type="entry name" value="beta-Roll"/>
    <property type="match status" value="3"/>
</dbReference>
<dbReference type="KEGG" id="rid:RIdsm_02947"/>
<reference evidence="4 5" key="1">
    <citation type="submission" date="2018-08" db="EMBL/GenBank/DDBJ databases">
        <title>Genetic Globetrotter - A new plasmid hitch-hiking vast phylogenetic and geographic distances.</title>
        <authorList>
            <person name="Vollmers J."/>
            <person name="Petersen J."/>
        </authorList>
    </citation>
    <scope>NUCLEOTIDE SEQUENCE [LARGE SCALE GENOMIC DNA]</scope>
    <source>
        <strain evidence="4 5">DSM 26383</strain>
    </source>
</reference>
<evidence type="ECO:0000256" key="3">
    <source>
        <dbReference type="SAM" id="MobiDB-lite"/>
    </source>
</evidence>
<dbReference type="RefSeq" id="WP_057816134.1">
    <property type="nucleotide sequence ID" value="NZ_CP031598.1"/>
</dbReference>
<name>A0A5P3ACQ2_9RHOB</name>
<dbReference type="OrthoDB" id="419320at2"/>
<evidence type="ECO:0000256" key="1">
    <source>
        <dbReference type="ARBA" id="ARBA00004613"/>
    </source>
</evidence>
<dbReference type="PANTHER" id="PTHR38340">
    <property type="entry name" value="S-LAYER PROTEIN"/>
    <property type="match status" value="1"/>
</dbReference>
<dbReference type="InterPro" id="IPR018511">
    <property type="entry name" value="Hemolysin-typ_Ca-bd_CS"/>
</dbReference>
<dbReference type="InterPro" id="IPR001343">
    <property type="entry name" value="Hemolysn_Ca-bd"/>
</dbReference>
<dbReference type="SUPFAM" id="SSF82171">
    <property type="entry name" value="DPP6 N-terminal domain-like"/>
    <property type="match status" value="1"/>
</dbReference>
<dbReference type="GO" id="GO:0005576">
    <property type="term" value="C:extracellular region"/>
    <property type="evidence" value="ECO:0007669"/>
    <property type="project" value="UniProtKB-SubCell"/>
</dbReference>
<dbReference type="PANTHER" id="PTHR38340:SF1">
    <property type="entry name" value="S-LAYER PROTEIN"/>
    <property type="match status" value="1"/>
</dbReference>
<dbReference type="Gene3D" id="2.150.10.10">
    <property type="entry name" value="Serralysin-like metalloprotease, C-terminal"/>
    <property type="match status" value="3"/>
</dbReference>
<proteinExistence type="predicted"/>
<protein>
    <submittedName>
        <fullName evidence="4">Cyclolysin</fullName>
    </submittedName>
</protein>
<evidence type="ECO:0000313" key="4">
    <source>
        <dbReference type="EMBL" id="QEW27137.1"/>
    </source>
</evidence>
<dbReference type="Proteomes" id="UP000325785">
    <property type="component" value="Chromosome"/>
</dbReference>
<dbReference type="AlphaFoldDB" id="A0A5P3ACQ2"/>
<dbReference type="Pfam" id="PF00353">
    <property type="entry name" value="HemolysinCabind"/>
    <property type="match status" value="6"/>
</dbReference>
<organism evidence="4 5">
    <name type="scientific">Roseovarius indicus</name>
    <dbReference type="NCBI Taxonomy" id="540747"/>
    <lineage>
        <taxon>Bacteria</taxon>
        <taxon>Pseudomonadati</taxon>
        <taxon>Pseudomonadota</taxon>
        <taxon>Alphaproteobacteria</taxon>
        <taxon>Rhodobacterales</taxon>
        <taxon>Roseobacteraceae</taxon>
        <taxon>Roseovarius</taxon>
    </lineage>
</organism>
<dbReference type="EMBL" id="CP031598">
    <property type="protein sequence ID" value="QEW27137.1"/>
    <property type="molecule type" value="Genomic_DNA"/>
</dbReference>
<feature type="region of interest" description="Disordered" evidence="3">
    <location>
        <begin position="423"/>
        <end position="444"/>
    </location>
</feature>
<dbReference type="GO" id="GO:0005509">
    <property type="term" value="F:calcium ion binding"/>
    <property type="evidence" value="ECO:0007669"/>
    <property type="project" value="InterPro"/>
</dbReference>
<evidence type="ECO:0000313" key="5">
    <source>
        <dbReference type="Proteomes" id="UP000325785"/>
    </source>
</evidence>
<sequence length="803" mass="84690">MLVPDQLIDVESISITADLEGDQRLPSVAVLADGRLVAVWATLSDTSDRYDIYARFLDADGTPISEPFLVNTTTASDQIKPQVVALPGGGFSVVWESYGQDHFVPPDYNWYDIYQYGVYQQVFDATGTPVGSETPVNTSVVQYDQTIRDVTPLPDGGYVVTFFHQNFYSWVDRGTGTYLQRFDASGAPVGDNVELVLAEGPRPDPLRGTGITDIGTLSDGRLVYAGAGEGYDITVAIQNPDGTLATRIAVGGGSGDIPAFAILPDDTIFTVWHDTDGLSDNVHAAVYDASGAVVMAPRLISQFQAGGQHAPDVHLLPDGNLLITWVDTRQHEDGYRAVSVFGRVVEADGTPVTGDIQLSDDTIDITAYDVQITPEGEIVVIFSHPGNPSGPGDDFNTYVRVFTVDDMPRVTVLPDGPNDVALGGEDNSVEAGNGHDTVDGGGGDDDIFGQNGNDLLMGGAGDDMLSGGPGDDTIHGGPGADSIFAGAGDDVIHVDTDDVYEYMWSHLASFNQNYTGGPGYDTMIVHGSEGVSFENLSAMLIEAFFGSEGDDSVDFWGDHANLMRGRGGNDTLSGDWGDDTIFGDAGADSLLGGEGDDHIKGGAANDTIDGGPGNDFIHGQNGVDLVDGAGGNDTITGNNGEDTLMGGAGSDLVKGGYNWDTVYGGQHNDTVMGQNGYDTVYGGYGDDLVRGNNGNDRLYGEGNDDRLEGGPGRDTLEGGSGNDTLEGGTERDVFLFDTNEGTNDDVIEDFDNGVDTIHFSGPVGFDDLTIDQTGPDTIITWGYSSVTLLGETGPIDEDDFLFT</sequence>
<keyword evidence="2" id="KW-0964">Secreted</keyword>
<comment type="subcellular location">
    <subcellularLocation>
        <location evidence="1">Secreted</location>
    </subcellularLocation>
</comment>
<evidence type="ECO:0000256" key="2">
    <source>
        <dbReference type="ARBA" id="ARBA00022525"/>
    </source>
</evidence>
<dbReference type="PRINTS" id="PR00313">
    <property type="entry name" value="CABNDNGRPT"/>
</dbReference>
<gene>
    <name evidence="4" type="primary">cya_7</name>
    <name evidence="4" type="ORF">RIdsm_02947</name>
</gene>
<dbReference type="InterPro" id="IPR011049">
    <property type="entry name" value="Serralysin-like_metalloprot_C"/>
</dbReference>
<feature type="region of interest" description="Disordered" evidence="3">
    <location>
        <begin position="692"/>
        <end position="728"/>
    </location>
</feature>
<accession>A0A5P3ACQ2</accession>